<evidence type="ECO:0000256" key="5">
    <source>
        <dbReference type="ARBA" id="ARBA00022729"/>
    </source>
</evidence>
<accession>A0A3S0G0Z2</accession>
<evidence type="ECO:0000256" key="4">
    <source>
        <dbReference type="ARBA" id="ARBA00022692"/>
    </source>
</evidence>
<evidence type="ECO:0000256" key="7">
    <source>
        <dbReference type="ARBA" id="ARBA00023139"/>
    </source>
</evidence>
<keyword evidence="7 10" id="KW-0564">Palmitate</keyword>
<keyword evidence="5 10" id="KW-0732">Signal</keyword>
<dbReference type="PROSITE" id="PS51257">
    <property type="entry name" value="PROKAR_LIPOPROTEIN"/>
    <property type="match status" value="1"/>
</dbReference>
<evidence type="ECO:0000256" key="10">
    <source>
        <dbReference type="RuleBase" id="RU362097"/>
    </source>
</evidence>
<dbReference type="GO" id="GO:0015562">
    <property type="term" value="F:efflux transmembrane transporter activity"/>
    <property type="evidence" value="ECO:0007669"/>
    <property type="project" value="InterPro"/>
</dbReference>
<dbReference type="EMBL" id="PNXT01000001">
    <property type="protein sequence ID" value="PTX89197.1"/>
    <property type="molecule type" value="Genomic_DNA"/>
</dbReference>
<organism evidence="11 12">
    <name type="scientific">Enterobacter hormaechei</name>
    <dbReference type="NCBI Taxonomy" id="158836"/>
    <lineage>
        <taxon>Bacteria</taxon>
        <taxon>Pseudomonadati</taxon>
        <taxon>Pseudomonadota</taxon>
        <taxon>Gammaproteobacteria</taxon>
        <taxon>Enterobacterales</taxon>
        <taxon>Enterobacteriaceae</taxon>
        <taxon>Enterobacter</taxon>
        <taxon>Enterobacter cloacae complex</taxon>
    </lineage>
</organism>
<proteinExistence type="inferred from homology"/>
<gene>
    <name evidence="11" type="ORF">C1O12_12745</name>
</gene>
<keyword evidence="8 10" id="KW-0449">Lipoprotein</keyword>
<comment type="similarity">
    <text evidence="2 10">Belongs to the outer membrane factor (OMF) (TC 1.B.17) family.</text>
</comment>
<evidence type="ECO:0000256" key="1">
    <source>
        <dbReference type="ARBA" id="ARBA00004459"/>
    </source>
</evidence>
<evidence type="ECO:0000256" key="8">
    <source>
        <dbReference type="ARBA" id="ARBA00023288"/>
    </source>
</evidence>
<dbReference type="AlphaFoldDB" id="A0A3S0G0Z2"/>
<keyword evidence="3 10" id="KW-1134">Transmembrane beta strand</keyword>
<keyword evidence="6 10" id="KW-0472">Membrane</keyword>
<evidence type="ECO:0000256" key="9">
    <source>
        <dbReference type="ARBA" id="ARBA00037313"/>
    </source>
</evidence>
<dbReference type="Gene3D" id="1.20.1600.10">
    <property type="entry name" value="Outer membrane efflux proteins (OEP)"/>
    <property type="match status" value="1"/>
</dbReference>
<evidence type="ECO:0000256" key="2">
    <source>
        <dbReference type="ARBA" id="ARBA00007613"/>
    </source>
</evidence>
<feature type="chain" id="PRO_5040557924" evidence="10">
    <location>
        <begin position="22"/>
        <end position="472"/>
    </location>
</feature>
<evidence type="ECO:0000313" key="12">
    <source>
        <dbReference type="Proteomes" id="UP000244004"/>
    </source>
</evidence>
<dbReference type="PANTHER" id="PTHR30203">
    <property type="entry name" value="OUTER MEMBRANE CATION EFFLUX PROTEIN"/>
    <property type="match status" value="1"/>
</dbReference>
<dbReference type="Gene3D" id="2.20.200.10">
    <property type="entry name" value="Outer membrane efflux proteins (OEP)"/>
    <property type="match status" value="1"/>
</dbReference>
<dbReference type="NCBIfam" id="NF008524">
    <property type="entry name" value="PRK11459.1"/>
    <property type="match status" value="1"/>
</dbReference>
<dbReference type="GO" id="GO:0009279">
    <property type="term" value="C:cell outer membrane"/>
    <property type="evidence" value="ECO:0007669"/>
    <property type="project" value="UniProtKB-SubCell"/>
</dbReference>
<keyword evidence="4 10" id="KW-0812">Transmembrane</keyword>
<dbReference type="RefSeq" id="WP_022648688.1">
    <property type="nucleotide sequence ID" value="NZ_AP025764.1"/>
</dbReference>
<dbReference type="GeneID" id="99706604"/>
<comment type="caution">
    <text evidence="11">The sequence shown here is derived from an EMBL/GenBank/DDBJ whole genome shotgun (WGS) entry which is preliminary data.</text>
</comment>
<comment type="function">
    <text evidence="9">Could be involved in resistance to puromycin, acriflavine and tetraphenylarsonium chloride.</text>
</comment>
<dbReference type="InterPro" id="IPR010131">
    <property type="entry name" value="MdtP/NodT-like"/>
</dbReference>
<dbReference type="Pfam" id="PF02321">
    <property type="entry name" value="OEP"/>
    <property type="match status" value="2"/>
</dbReference>
<dbReference type="NCBIfam" id="TIGR01845">
    <property type="entry name" value="outer_NodT"/>
    <property type="match status" value="1"/>
</dbReference>
<evidence type="ECO:0000256" key="3">
    <source>
        <dbReference type="ARBA" id="ARBA00022452"/>
    </source>
</evidence>
<sequence>MKRSLTLSLSAPLIFMLSACAPEHATVSPVKTQAAAAAVNTQLSHADWPKNEWWKDFNDPQLNALIAKALADAPDMQIARQRITLAEAQAKAAVAADGPQMDFSADVERQKMSAEGLMGPFALTDPAAGTTGPWYTNGTFGLTAGWDLDLWGKNRAQIEVRIGKVNAQKAELEQTRQLLASSVARLYWDWQTEAAVGDVLAQIKREQENIIGADRELYQHGITSSVEGVETDINASKTDEQLADVHGKMKAIEARLNALTNTPSVTLARHALPDAEASLPSTLGYELLARRPDLQEAHWYIEASMSEVDAARAAFYPDINLMAFLQQDALHLSDLFRSSAQQMGVTAGLTLPIFDSGRLNANLDIAQAQNNLSVANYNKAVVDAVNQVARTASEVETLTAKNQHQQQIEKDAARVVALAQARFSAGIIAGSRVSEAKIPALKERIAGLMLKGQYVDATLQLTSALGGGYHHS</sequence>
<reference evidence="11 12" key="1">
    <citation type="submission" date="2018-01" db="EMBL/GenBank/DDBJ databases">
        <title>Geographic spread and resistance mechanisms of dominant carbapenem-resistant Enterobacter cloacae complex clones ST171 and ST78.</title>
        <authorList>
            <person name="Gomez-Simmonds A."/>
            <person name="Annavajhala M.K."/>
            <person name="Wang Z."/>
            <person name="Macesic N."/>
            <person name="Hu Y."/>
            <person name="Giddins M.J."/>
            <person name="O'Malley A."/>
            <person name="Toussaint N.C."/>
            <person name="Whittier S."/>
            <person name="Torres V.J."/>
            <person name="Uhlemann A.-C."/>
        </authorList>
    </citation>
    <scope>NUCLEOTIDE SEQUENCE [LARGE SCALE GENOMIC DNA]</scope>
    <source>
        <strain evidence="11 12">78</strain>
    </source>
</reference>
<dbReference type="InterPro" id="IPR003423">
    <property type="entry name" value="OMP_efflux"/>
</dbReference>
<feature type="signal peptide" evidence="10">
    <location>
        <begin position="1"/>
        <end position="21"/>
    </location>
</feature>
<name>A0A3S0G0Z2_9ENTR</name>
<dbReference type="PANTHER" id="PTHR30203:SF20">
    <property type="entry name" value="MULTIDRUG RESISTANCE OUTER MEMBRANE PROTEIN MDTP-RELATED"/>
    <property type="match status" value="1"/>
</dbReference>
<dbReference type="Proteomes" id="UP000244004">
    <property type="component" value="Unassembled WGS sequence"/>
</dbReference>
<comment type="subcellular location">
    <subcellularLocation>
        <location evidence="1 10">Cell outer membrane</location>
        <topology evidence="1 10">Lipid-anchor</topology>
    </subcellularLocation>
</comment>
<protein>
    <submittedName>
        <fullName evidence="11">Multidrug transporter permease</fullName>
    </submittedName>
</protein>
<dbReference type="SUPFAM" id="SSF56954">
    <property type="entry name" value="Outer membrane efflux proteins (OEP)"/>
    <property type="match status" value="1"/>
</dbReference>
<evidence type="ECO:0000313" key="11">
    <source>
        <dbReference type="EMBL" id="PTX89197.1"/>
    </source>
</evidence>
<evidence type="ECO:0000256" key="6">
    <source>
        <dbReference type="ARBA" id="ARBA00023136"/>
    </source>
</evidence>